<organism evidence="1 2">
    <name type="scientific">Colwellia maritima</name>
    <dbReference type="NCBI Taxonomy" id="2912588"/>
    <lineage>
        <taxon>Bacteria</taxon>
        <taxon>Pseudomonadati</taxon>
        <taxon>Pseudomonadota</taxon>
        <taxon>Gammaproteobacteria</taxon>
        <taxon>Alteromonadales</taxon>
        <taxon>Colwelliaceae</taxon>
        <taxon>Colwellia</taxon>
    </lineage>
</organism>
<evidence type="ECO:0000313" key="1">
    <source>
        <dbReference type="EMBL" id="MCI2285883.1"/>
    </source>
</evidence>
<proteinExistence type="predicted"/>
<dbReference type="Proteomes" id="UP001139646">
    <property type="component" value="Unassembled WGS sequence"/>
</dbReference>
<comment type="caution">
    <text evidence="1">The sequence shown here is derived from an EMBL/GenBank/DDBJ whole genome shotgun (WGS) entry which is preliminary data.</text>
</comment>
<sequence length="35" mass="3716">MGYIDGAKQQGLTFVCGGEPIKPKGFEGGIMFNQP</sequence>
<evidence type="ECO:0000313" key="2">
    <source>
        <dbReference type="Proteomes" id="UP001139646"/>
    </source>
</evidence>
<protein>
    <recommendedName>
        <fullName evidence="3">Aldehyde dehydrogenase domain-containing protein</fullName>
    </recommendedName>
</protein>
<name>A0ABS9X6L9_9GAMM</name>
<gene>
    <name evidence="1" type="ORF">L3081_23955</name>
</gene>
<reference evidence="1" key="1">
    <citation type="submission" date="2022-01" db="EMBL/GenBank/DDBJ databases">
        <title>Colwellia maritima, isolated from seawater.</title>
        <authorList>
            <person name="Kristyanto S."/>
            <person name="Jung J."/>
            <person name="Jeon C.O."/>
        </authorList>
    </citation>
    <scope>NUCLEOTIDE SEQUENCE</scope>
    <source>
        <strain evidence="1">MSW7</strain>
    </source>
</reference>
<keyword evidence="2" id="KW-1185">Reference proteome</keyword>
<evidence type="ECO:0008006" key="3">
    <source>
        <dbReference type="Google" id="ProtNLM"/>
    </source>
</evidence>
<accession>A0ABS9X6L9</accession>
<dbReference type="EMBL" id="JAKKSL010000006">
    <property type="protein sequence ID" value="MCI2285883.1"/>
    <property type="molecule type" value="Genomic_DNA"/>
</dbReference>